<comment type="similarity">
    <text evidence="3">Belongs to the GST superfamily.</text>
</comment>
<comment type="subcellular location">
    <subcellularLocation>
        <location evidence="3">Cytoplasm</location>
        <location evidence="3">Cytosol</location>
    </subcellularLocation>
</comment>
<dbReference type="InterPro" id="IPR036249">
    <property type="entry name" value="Thioredoxin-like_sf"/>
</dbReference>
<dbReference type="AlphaFoldDB" id="A0ABC8QUD4"/>
<evidence type="ECO:0000256" key="3">
    <source>
        <dbReference type="RuleBase" id="RU369102"/>
    </source>
</evidence>
<proteinExistence type="inferred from homology"/>
<accession>A0ABC8QUD4</accession>
<dbReference type="SFLD" id="SFLDS00019">
    <property type="entry name" value="Glutathione_Transferase_(cytos"/>
    <property type="match status" value="1"/>
</dbReference>
<dbReference type="GO" id="GO:0004364">
    <property type="term" value="F:glutathione transferase activity"/>
    <property type="evidence" value="ECO:0007669"/>
    <property type="project" value="UniProtKB-UniRule"/>
</dbReference>
<evidence type="ECO:0000313" key="6">
    <source>
        <dbReference type="EMBL" id="CAK9136356.1"/>
    </source>
</evidence>
<dbReference type="InterPro" id="IPR010987">
    <property type="entry name" value="Glutathione-S-Trfase_C-like"/>
</dbReference>
<keyword evidence="3" id="KW-0963">Cytoplasm</keyword>
<dbReference type="CDD" id="cd03185">
    <property type="entry name" value="GST_C_Tau"/>
    <property type="match status" value="1"/>
</dbReference>
<evidence type="ECO:0000313" key="7">
    <source>
        <dbReference type="Proteomes" id="UP001642360"/>
    </source>
</evidence>
<evidence type="ECO:0000256" key="2">
    <source>
        <dbReference type="ARBA" id="ARBA00047960"/>
    </source>
</evidence>
<evidence type="ECO:0000259" key="5">
    <source>
        <dbReference type="PROSITE" id="PS50405"/>
    </source>
</evidence>
<dbReference type="Pfam" id="PF02798">
    <property type="entry name" value="GST_N"/>
    <property type="match status" value="1"/>
</dbReference>
<comment type="function">
    <text evidence="3">Is involved in the conjugation of reduced glutathione to a wide number of exogenous and endogenous hydrophobic electrophiles.</text>
</comment>
<dbReference type="SUPFAM" id="SSF52833">
    <property type="entry name" value="Thioredoxin-like"/>
    <property type="match status" value="1"/>
</dbReference>
<comment type="caution">
    <text evidence="6">The sequence shown here is derived from an EMBL/GenBank/DDBJ whole genome shotgun (WGS) entry which is preliminary data.</text>
</comment>
<dbReference type="SFLD" id="SFLDG00358">
    <property type="entry name" value="Main_(cytGST)"/>
    <property type="match status" value="1"/>
</dbReference>
<dbReference type="CDD" id="cd03058">
    <property type="entry name" value="GST_N_Tau"/>
    <property type="match status" value="1"/>
</dbReference>
<sequence>MEKQNEVAVFGTWASAFCTRVEVALKVKGIPYEFVEEDLTNKSELLLKYNPVHKKVPVLLHKGKAIAESLVILEYIDQHWNHTPKLLPEDPYQRAKLRFWTNFYDQKLLPSSLPIIMSKDREQEKAIENFSALLKVFEEGIIKDFPGKLHFSTGETLDYLDIVVGTYACNYRAFHDVVAIIIDPAKHPVFLPWVNALKDHPLMKETLPPHDKLVAAMRGKYFQLPTV</sequence>
<dbReference type="EC" id="2.5.1.18" evidence="3"/>
<dbReference type="InterPro" id="IPR040079">
    <property type="entry name" value="Glutathione_S-Trfase"/>
</dbReference>
<dbReference type="InterPro" id="IPR004045">
    <property type="entry name" value="Glutathione_S-Trfase_N"/>
</dbReference>
<evidence type="ECO:0000256" key="1">
    <source>
        <dbReference type="ARBA" id="ARBA00022679"/>
    </source>
</evidence>
<dbReference type="PANTHER" id="PTHR11260:SF622">
    <property type="entry name" value="GLUTATHIONE S-TRANSFERASE"/>
    <property type="match status" value="1"/>
</dbReference>
<keyword evidence="1 3" id="KW-0808">Transferase</keyword>
<dbReference type="Gene3D" id="3.40.30.10">
    <property type="entry name" value="Glutaredoxin"/>
    <property type="match status" value="1"/>
</dbReference>
<dbReference type="InterPro" id="IPR045074">
    <property type="entry name" value="GST_C_Tau"/>
</dbReference>
<reference evidence="6 7" key="1">
    <citation type="submission" date="2024-02" db="EMBL/GenBank/DDBJ databases">
        <authorList>
            <person name="Vignale AGUSTIN F."/>
            <person name="Sosa J E."/>
            <person name="Modenutti C."/>
        </authorList>
    </citation>
    <scope>NUCLEOTIDE SEQUENCE [LARGE SCALE GENOMIC DNA]</scope>
</reference>
<dbReference type="GO" id="GO:0005829">
    <property type="term" value="C:cytosol"/>
    <property type="evidence" value="ECO:0007669"/>
    <property type="project" value="UniProtKB-SubCell"/>
</dbReference>
<dbReference type="PROSITE" id="PS50404">
    <property type="entry name" value="GST_NTER"/>
    <property type="match status" value="1"/>
</dbReference>
<feature type="domain" description="GST N-terminal" evidence="4">
    <location>
        <begin position="5"/>
        <end position="84"/>
    </location>
</feature>
<gene>
    <name evidence="6" type="ORF">ILEXP_LOCUS3331</name>
</gene>
<organism evidence="6 7">
    <name type="scientific">Ilex paraguariensis</name>
    <name type="common">yerba mate</name>
    <dbReference type="NCBI Taxonomy" id="185542"/>
    <lineage>
        <taxon>Eukaryota</taxon>
        <taxon>Viridiplantae</taxon>
        <taxon>Streptophyta</taxon>
        <taxon>Embryophyta</taxon>
        <taxon>Tracheophyta</taxon>
        <taxon>Spermatophyta</taxon>
        <taxon>Magnoliopsida</taxon>
        <taxon>eudicotyledons</taxon>
        <taxon>Gunneridae</taxon>
        <taxon>Pentapetalae</taxon>
        <taxon>asterids</taxon>
        <taxon>campanulids</taxon>
        <taxon>Aquifoliales</taxon>
        <taxon>Aquifoliaceae</taxon>
        <taxon>Ilex</taxon>
    </lineage>
</organism>
<feature type="domain" description="GST C-terminal" evidence="5">
    <location>
        <begin position="90"/>
        <end position="222"/>
    </location>
</feature>
<dbReference type="SFLD" id="SFLDG01152">
    <property type="entry name" value="Main.3:_Omega-_and_Tau-like"/>
    <property type="match status" value="1"/>
</dbReference>
<dbReference type="Proteomes" id="UP001642360">
    <property type="component" value="Unassembled WGS sequence"/>
</dbReference>
<dbReference type="InterPro" id="IPR045073">
    <property type="entry name" value="Omega/Tau-like"/>
</dbReference>
<keyword evidence="7" id="KW-1185">Reference proteome</keyword>
<name>A0ABC8QUD4_9AQUA</name>
<dbReference type="FunFam" id="3.40.30.10:FF:000197">
    <property type="entry name" value="Glutathione S-transferase U10"/>
    <property type="match status" value="1"/>
</dbReference>
<protein>
    <recommendedName>
        <fullName evidence="3">Glutathione S-transferase</fullName>
        <ecNumber evidence="3">2.5.1.18</ecNumber>
    </recommendedName>
</protein>
<dbReference type="Gene3D" id="1.20.1050.10">
    <property type="match status" value="1"/>
</dbReference>
<dbReference type="SUPFAM" id="SSF47616">
    <property type="entry name" value="GST C-terminal domain-like"/>
    <property type="match status" value="1"/>
</dbReference>
<dbReference type="InterPro" id="IPR036282">
    <property type="entry name" value="Glutathione-S-Trfase_C_sf"/>
</dbReference>
<comment type="catalytic activity">
    <reaction evidence="2 3">
        <text>RX + glutathione = an S-substituted glutathione + a halide anion + H(+)</text>
        <dbReference type="Rhea" id="RHEA:16437"/>
        <dbReference type="ChEBI" id="CHEBI:15378"/>
        <dbReference type="ChEBI" id="CHEBI:16042"/>
        <dbReference type="ChEBI" id="CHEBI:17792"/>
        <dbReference type="ChEBI" id="CHEBI:57925"/>
        <dbReference type="ChEBI" id="CHEBI:90779"/>
        <dbReference type="EC" id="2.5.1.18"/>
    </reaction>
</comment>
<dbReference type="PROSITE" id="PS50405">
    <property type="entry name" value="GST_CTER"/>
    <property type="match status" value="1"/>
</dbReference>
<evidence type="ECO:0000259" key="4">
    <source>
        <dbReference type="PROSITE" id="PS50404"/>
    </source>
</evidence>
<dbReference type="EMBL" id="CAUOFW020000748">
    <property type="protein sequence ID" value="CAK9136356.1"/>
    <property type="molecule type" value="Genomic_DNA"/>
</dbReference>
<dbReference type="PANTHER" id="PTHR11260">
    <property type="entry name" value="GLUTATHIONE S-TRANSFERASE, GST, SUPERFAMILY, GST DOMAIN CONTAINING"/>
    <property type="match status" value="1"/>
</dbReference>